<dbReference type="InterPro" id="IPR001647">
    <property type="entry name" value="HTH_TetR"/>
</dbReference>
<name>A0A5B0GKY3_9BURK</name>
<evidence type="ECO:0000256" key="4">
    <source>
        <dbReference type="PROSITE-ProRule" id="PRU00335"/>
    </source>
</evidence>
<dbReference type="EMBL" id="VTUZ01000030">
    <property type="protein sequence ID" value="KAA1004097.1"/>
    <property type="molecule type" value="Genomic_DNA"/>
</dbReference>
<keyword evidence="7" id="KW-1185">Reference proteome</keyword>
<dbReference type="PANTHER" id="PTHR47506:SF6">
    <property type="entry name" value="HTH-TYPE TRANSCRIPTIONAL REPRESSOR NEMR"/>
    <property type="match status" value="1"/>
</dbReference>
<accession>A0A5B0GKY3</accession>
<evidence type="ECO:0000256" key="2">
    <source>
        <dbReference type="ARBA" id="ARBA00023125"/>
    </source>
</evidence>
<keyword evidence="1" id="KW-0805">Transcription regulation</keyword>
<feature type="DNA-binding region" description="H-T-H motif" evidence="4">
    <location>
        <begin position="27"/>
        <end position="46"/>
    </location>
</feature>
<evidence type="ECO:0000259" key="5">
    <source>
        <dbReference type="PROSITE" id="PS50977"/>
    </source>
</evidence>
<dbReference type="PANTHER" id="PTHR47506">
    <property type="entry name" value="TRANSCRIPTIONAL REGULATORY PROTEIN"/>
    <property type="match status" value="1"/>
</dbReference>
<dbReference type="PROSITE" id="PS50977">
    <property type="entry name" value="HTH_TETR_2"/>
    <property type="match status" value="1"/>
</dbReference>
<dbReference type="RefSeq" id="WP_149674078.1">
    <property type="nucleotide sequence ID" value="NZ_VTUZ01000030.1"/>
</dbReference>
<evidence type="ECO:0000313" key="7">
    <source>
        <dbReference type="Proteomes" id="UP000325273"/>
    </source>
</evidence>
<evidence type="ECO:0000256" key="1">
    <source>
        <dbReference type="ARBA" id="ARBA00023015"/>
    </source>
</evidence>
<comment type="caution">
    <text evidence="6">The sequence shown here is derived from an EMBL/GenBank/DDBJ whole genome shotgun (WGS) entry which is preliminary data.</text>
</comment>
<dbReference type="InterPro" id="IPR036271">
    <property type="entry name" value="Tet_transcr_reg_TetR-rel_C_sf"/>
</dbReference>
<evidence type="ECO:0000313" key="6">
    <source>
        <dbReference type="EMBL" id="KAA1004097.1"/>
    </source>
</evidence>
<protein>
    <submittedName>
        <fullName evidence="6">TetR family transcriptional regulator</fullName>
    </submittedName>
</protein>
<dbReference type="GO" id="GO:0003677">
    <property type="term" value="F:DNA binding"/>
    <property type="evidence" value="ECO:0007669"/>
    <property type="project" value="UniProtKB-UniRule"/>
</dbReference>
<evidence type="ECO:0000256" key="3">
    <source>
        <dbReference type="ARBA" id="ARBA00023163"/>
    </source>
</evidence>
<keyword evidence="2 4" id="KW-0238">DNA-binding</keyword>
<keyword evidence="3" id="KW-0804">Transcription</keyword>
<dbReference type="AlphaFoldDB" id="A0A5B0GKY3"/>
<feature type="domain" description="HTH tetR-type" evidence="5">
    <location>
        <begin position="4"/>
        <end position="64"/>
    </location>
</feature>
<sequence length="193" mass="21156">MSRPSHRDTLLAKGMGVVHEHGFNGASVRDIVQAAGVPHGSFTNHFASKEAFGLEVIDLYFAGACLDLRETLCNDELAPLLRLRKYMDASIRHISRNDSRNGCLFGNFAIEAGDSSESIRLRIVEIFAEIEKCVAYCLTAAVKARELGAGTNCEELASFIVASLQGAFLMAKVHRDPTPVVNFKEILFSVILR</sequence>
<reference evidence="6 7" key="1">
    <citation type="submission" date="2019-08" db="EMBL/GenBank/DDBJ databases">
        <title>Paraburkholderia sp. DCY113.</title>
        <authorList>
            <person name="Kang J."/>
        </authorList>
    </citation>
    <scope>NUCLEOTIDE SEQUENCE [LARGE SCALE GENOMIC DNA]</scope>
    <source>
        <strain evidence="6 7">DCY113</strain>
    </source>
</reference>
<dbReference type="InterPro" id="IPR011075">
    <property type="entry name" value="TetR_C"/>
</dbReference>
<dbReference type="SUPFAM" id="SSF48498">
    <property type="entry name" value="Tetracyclin repressor-like, C-terminal domain"/>
    <property type="match status" value="1"/>
</dbReference>
<dbReference type="InterPro" id="IPR009057">
    <property type="entry name" value="Homeodomain-like_sf"/>
</dbReference>
<gene>
    <name evidence="6" type="ORF">FVF58_33770</name>
</gene>
<dbReference type="Pfam" id="PF16925">
    <property type="entry name" value="TetR_C_13"/>
    <property type="match status" value="1"/>
</dbReference>
<organism evidence="6 7">
    <name type="scientific">Paraburkholderia panacisoli</name>
    <dbReference type="NCBI Taxonomy" id="2603818"/>
    <lineage>
        <taxon>Bacteria</taxon>
        <taxon>Pseudomonadati</taxon>
        <taxon>Pseudomonadota</taxon>
        <taxon>Betaproteobacteria</taxon>
        <taxon>Burkholderiales</taxon>
        <taxon>Burkholderiaceae</taxon>
        <taxon>Paraburkholderia</taxon>
    </lineage>
</organism>
<proteinExistence type="predicted"/>
<dbReference type="Pfam" id="PF00440">
    <property type="entry name" value="TetR_N"/>
    <property type="match status" value="1"/>
</dbReference>
<dbReference type="Proteomes" id="UP000325273">
    <property type="component" value="Unassembled WGS sequence"/>
</dbReference>
<dbReference type="SUPFAM" id="SSF46689">
    <property type="entry name" value="Homeodomain-like"/>
    <property type="match status" value="1"/>
</dbReference>
<dbReference type="Gene3D" id="1.10.357.10">
    <property type="entry name" value="Tetracycline Repressor, domain 2"/>
    <property type="match status" value="1"/>
</dbReference>